<comment type="caution">
    <text evidence="1">The sequence shown here is derived from an EMBL/GenBank/DDBJ whole genome shotgun (WGS) entry which is preliminary data.</text>
</comment>
<protein>
    <submittedName>
        <fullName evidence="1">Uncharacterized protein</fullName>
    </submittedName>
</protein>
<evidence type="ECO:0000313" key="1">
    <source>
        <dbReference type="EMBL" id="KAF7812107.1"/>
    </source>
</evidence>
<organism evidence="1 2">
    <name type="scientific">Senna tora</name>
    <dbReference type="NCBI Taxonomy" id="362788"/>
    <lineage>
        <taxon>Eukaryota</taxon>
        <taxon>Viridiplantae</taxon>
        <taxon>Streptophyta</taxon>
        <taxon>Embryophyta</taxon>
        <taxon>Tracheophyta</taxon>
        <taxon>Spermatophyta</taxon>
        <taxon>Magnoliopsida</taxon>
        <taxon>eudicotyledons</taxon>
        <taxon>Gunneridae</taxon>
        <taxon>Pentapetalae</taxon>
        <taxon>rosids</taxon>
        <taxon>fabids</taxon>
        <taxon>Fabales</taxon>
        <taxon>Fabaceae</taxon>
        <taxon>Caesalpinioideae</taxon>
        <taxon>Cassia clade</taxon>
        <taxon>Senna</taxon>
    </lineage>
</organism>
<name>A0A834W7K2_9FABA</name>
<reference evidence="1" key="1">
    <citation type="submission" date="2020-09" db="EMBL/GenBank/DDBJ databases">
        <title>Genome-Enabled Discovery of Anthraquinone Biosynthesis in Senna tora.</title>
        <authorList>
            <person name="Kang S.-H."/>
            <person name="Pandey R.P."/>
            <person name="Lee C.-M."/>
            <person name="Sim J.-S."/>
            <person name="Jeong J.-T."/>
            <person name="Choi B.-S."/>
            <person name="Jung M."/>
            <person name="Ginzburg D."/>
            <person name="Zhao K."/>
            <person name="Won S.Y."/>
            <person name="Oh T.-J."/>
            <person name="Yu Y."/>
            <person name="Kim N.-H."/>
            <person name="Lee O.R."/>
            <person name="Lee T.-H."/>
            <person name="Bashyal P."/>
            <person name="Kim T.-S."/>
            <person name="Lee W.-H."/>
            <person name="Kawkins C."/>
            <person name="Kim C.-K."/>
            <person name="Kim J.S."/>
            <person name="Ahn B.O."/>
            <person name="Rhee S.Y."/>
            <person name="Sohng J.K."/>
        </authorList>
    </citation>
    <scope>NUCLEOTIDE SEQUENCE</scope>
    <source>
        <tissue evidence="1">Leaf</tissue>
    </source>
</reference>
<evidence type="ECO:0000313" key="2">
    <source>
        <dbReference type="Proteomes" id="UP000634136"/>
    </source>
</evidence>
<gene>
    <name evidence="1" type="ORF">G2W53_033083</name>
</gene>
<dbReference type="AlphaFoldDB" id="A0A834W7K2"/>
<accession>A0A834W7K2</accession>
<sequence length="141" mass="14884">MLKETQDGVSNKGFSLVSGYVVNEGAGNAQVDDFWVAPGTDVLKCNIDGTFHSGSAVGGVGIIWINALDLKGANVDCVNSPVLLDILELLNFNEGFYVVFSRRQDNQVADWSGSNIGDRSSNSCFSARCAVGCACLREGVG</sequence>
<dbReference type="Proteomes" id="UP000634136">
    <property type="component" value="Unassembled WGS sequence"/>
</dbReference>
<keyword evidence="2" id="KW-1185">Reference proteome</keyword>
<dbReference type="EMBL" id="JAAIUW010000010">
    <property type="protein sequence ID" value="KAF7812107.1"/>
    <property type="molecule type" value="Genomic_DNA"/>
</dbReference>
<proteinExistence type="predicted"/>